<evidence type="ECO:0000313" key="3">
    <source>
        <dbReference type="Proteomes" id="UP000298030"/>
    </source>
</evidence>
<protein>
    <submittedName>
        <fullName evidence="2">Uncharacterized protein</fullName>
    </submittedName>
</protein>
<sequence length="253" mass="27962">MHPMPSTPPVRVAKQLTIIVPPLEGAYRFGTVDDGEHDNVSTPDEHPNTGLYVPVHKREGWYSPYDDLVPLSPEAASGHSEKPVEATASPATRGLFPVSCPPLRQYDRDELLGLQSSFTQTYLNIKAEIQKTCPEILFGSEESALWDSTPSVEPPSAPAPKRHHPRSKRPSSTAAEKNSNQGKSEGDREDRVNDAQPSASPHRWNSHTTRGRARTPVIRRGTGRQVQGWHRSFVAFTCGVSHVSNNWRAHADL</sequence>
<dbReference type="OrthoDB" id="10307653at2759"/>
<evidence type="ECO:0000256" key="1">
    <source>
        <dbReference type="SAM" id="MobiDB-lite"/>
    </source>
</evidence>
<comment type="caution">
    <text evidence="2">The sequence shown here is derived from an EMBL/GenBank/DDBJ whole genome shotgun (WGS) entry which is preliminary data.</text>
</comment>
<accession>A0A4Y7TIR2</accession>
<dbReference type="AlphaFoldDB" id="A0A4Y7TIR2"/>
<gene>
    <name evidence="2" type="ORF">FA13DRAFT_65838</name>
</gene>
<name>A0A4Y7TIR2_COPMI</name>
<dbReference type="EMBL" id="QPFP01000010">
    <property type="protein sequence ID" value="TEB34087.1"/>
    <property type="molecule type" value="Genomic_DNA"/>
</dbReference>
<feature type="compositionally biased region" description="Polar residues" evidence="1">
    <location>
        <begin position="170"/>
        <end position="183"/>
    </location>
</feature>
<proteinExistence type="predicted"/>
<evidence type="ECO:0000313" key="2">
    <source>
        <dbReference type="EMBL" id="TEB34087.1"/>
    </source>
</evidence>
<organism evidence="2 3">
    <name type="scientific">Coprinellus micaceus</name>
    <name type="common">Glistening ink-cap mushroom</name>
    <name type="synonym">Coprinus micaceus</name>
    <dbReference type="NCBI Taxonomy" id="71717"/>
    <lineage>
        <taxon>Eukaryota</taxon>
        <taxon>Fungi</taxon>
        <taxon>Dikarya</taxon>
        <taxon>Basidiomycota</taxon>
        <taxon>Agaricomycotina</taxon>
        <taxon>Agaricomycetes</taxon>
        <taxon>Agaricomycetidae</taxon>
        <taxon>Agaricales</taxon>
        <taxon>Agaricineae</taxon>
        <taxon>Psathyrellaceae</taxon>
        <taxon>Coprinellus</taxon>
    </lineage>
</organism>
<feature type="compositionally biased region" description="Basic and acidic residues" evidence="1">
    <location>
        <begin position="184"/>
        <end position="193"/>
    </location>
</feature>
<keyword evidence="3" id="KW-1185">Reference proteome</keyword>
<reference evidence="2 3" key="1">
    <citation type="journal article" date="2019" name="Nat. Ecol. Evol.">
        <title>Megaphylogeny resolves global patterns of mushroom evolution.</title>
        <authorList>
            <person name="Varga T."/>
            <person name="Krizsan K."/>
            <person name="Foldi C."/>
            <person name="Dima B."/>
            <person name="Sanchez-Garcia M."/>
            <person name="Sanchez-Ramirez S."/>
            <person name="Szollosi G.J."/>
            <person name="Szarkandi J.G."/>
            <person name="Papp V."/>
            <person name="Albert L."/>
            <person name="Andreopoulos W."/>
            <person name="Angelini C."/>
            <person name="Antonin V."/>
            <person name="Barry K.W."/>
            <person name="Bougher N.L."/>
            <person name="Buchanan P."/>
            <person name="Buyck B."/>
            <person name="Bense V."/>
            <person name="Catcheside P."/>
            <person name="Chovatia M."/>
            <person name="Cooper J."/>
            <person name="Damon W."/>
            <person name="Desjardin D."/>
            <person name="Finy P."/>
            <person name="Geml J."/>
            <person name="Haridas S."/>
            <person name="Hughes K."/>
            <person name="Justo A."/>
            <person name="Karasinski D."/>
            <person name="Kautmanova I."/>
            <person name="Kiss B."/>
            <person name="Kocsube S."/>
            <person name="Kotiranta H."/>
            <person name="LaButti K.M."/>
            <person name="Lechner B.E."/>
            <person name="Liimatainen K."/>
            <person name="Lipzen A."/>
            <person name="Lukacs Z."/>
            <person name="Mihaltcheva S."/>
            <person name="Morgado L.N."/>
            <person name="Niskanen T."/>
            <person name="Noordeloos M.E."/>
            <person name="Ohm R.A."/>
            <person name="Ortiz-Santana B."/>
            <person name="Ovrebo C."/>
            <person name="Racz N."/>
            <person name="Riley R."/>
            <person name="Savchenko A."/>
            <person name="Shiryaev A."/>
            <person name="Soop K."/>
            <person name="Spirin V."/>
            <person name="Szebenyi C."/>
            <person name="Tomsovsky M."/>
            <person name="Tulloss R.E."/>
            <person name="Uehling J."/>
            <person name="Grigoriev I.V."/>
            <person name="Vagvolgyi C."/>
            <person name="Papp T."/>
            <person name="Martin F.M."/>
            <person name="Miettinen O."/>
            <person name="Hibbett D.S."/>
            <person name="Nagy L.G."/>
        </authorList>
    </citation>
    <scope>NUCLEOTIDE SEQUENCE [LARGE SCALE GENOMIC DNA]</scope>
    <source>
        <strain evidence="2 3">FP101781</strain>
    </source>
</reference>
<feature type="region of interest" description="Disordered" evidence="1">
    <location>
        <begin position="144"/>
        <end position="224"/>
    </location>
</feature>
<dbReference type="Proteomes" id="UP000298030">
    <property type="component" value="Unassembled WGS sequence"/>
</dbReference>
<feature type="compositionally biased region" description="Basic residues" evidence="1">
    <location>
        <begin position="160"/>
        <end position="169"/>
    </location>
</feature>